<evidence type="ECO:0000313" key="4">
    <source>
        <dbReference type="EMBL" id="CAD9082459.1"/>
    </source>
</evidence>
<accession>A0A7S1KRI8</accession>
<feature type="transmembrane region" description="Helical" evidence="3">
    <location>
        <begin position="15"/>
        <end position="34"/>
    </location>
</feature>
<dbReference type="SUPFAM" id="SSF50978">
    <property type="entry name" value="WD40 repeat-like"/>
    <property type="match status" value="1"/>
</dbReference>
<dbReference type="InterPro" id="IPR015943">
    <property type="entry name" value="WD40/YVTN_repeat-like_dom_sf"/>
</dbReference>
<evidence type="ECO:0000256" key="2">
    <source>
        <dbReference type="SAM" id="MobiDB-lite"/>
    </source>
</evidence>
<dbReference type="PROSITE" id="PS50082">
    <property type="entry name" value="WD_REPEATS_2"/>
    <property type="match status" value="1"/>
</dbReference>
<dbReference type="AlphaFoldDB" id="A0A7S1KRI8"/>
<dbReference type="InterPro" id="IPR001680">
    <property type="entry name" value="WD40_rpt"/>
</dbReference>
<keyword evidence="3" id="KW-0812">Transmembrane</keyword>
<reference evidence="4" key="1">
    <citation type="submission" date="2021-01" db="EMBL/GenBank/DDBJ databases">
        <authorList>
            <person name="Corre E."/>
            <person name="Pelletier E."/>
            <person name="Niang G."/>
            <person name="Scheremetjew M."/>
            <person name="Finn R."/>
            <person name="Kale V."/>
            <person name="Holt S."/>
            <person name="Cochrane G."/>
            <person name="Meng A."/>
            <person name="Brown T."/>
            <person name="Cohen L."/>
        </authorList>
    </citation>
    <scope>NUCLEOTIDE SEQUENCE</scope>
    <source>
        <strain evidence="4">WS</strain>
    </source>
</reference>
<keyword evidence="3" id="KW-0472">Membrane</keyword>
<dbReference type="InterPro" id="IPR036322">
    <property type="entry name" value="WD40_repeat_dom_sf"/>
</dbReference>
<evidence type="ECO:0000256" key="3">
    <source>
        <dbReference type="SAM" id="Phobius"/>
    </source>
</evidence>
<feature type="repeat" description="WD" evidence="1">
    <location>
        <begin position="414"/>
        <end position="447"/>
    </location>
</feature>
<dbReference type="PANTHER" id="PTHR44321">
    <property type="entry name" value="TRANSDUCIN BETA-LIKE PROTEIN 2"/>
    <property type="match status" value="1"/>
</dbReference>
<feature type="region of interest" description="Disordered" evidence="2">
    <location>
        <begin position="207"/>
        <end position="246"/>
    </location>
</feature>
<dbReference type="Gene3D" id="2.130.10.10">
    <property type="entry name" value="YVTN repeat-like/Quinoprotein amine dehydrogenase"/>
    <property type="match status" value="2"/>
</dbReference>
<name>A0A7S1KRI8_9EUKA</name>
<dbReference type="EMBL" id="HBGD01006825">
    <property type="protein sequence ID" value="CAD9082459.1"/>
    <property type="molecule type" value="Transcribed_RNA"/>
</dbReference>
<protein>
    <recommendedName>
        <fullName evidence="5">Guanine nucleotide-binding protein subunit beta-like protein</fullName>
    </recommendedName>
</protein>
<proteinExistence type="predicted"/>
<dbReference type="PROSITE" id="PS50294">
    <property type="entry name" value="WD_REPEATS_REGION"/>
    <property type="match status" value="1"/>
</dbReference>
<dbReference type="Pfam" id="PF00400">
    <property type="entry name" value="WD40"/>
    <property type="match status" value="1"/>
</dbReference>
<feature type="compositionally biased region" description="Polar residues" evidence="2">
    <location>
        <begin position="72"/>
        <end position="91"/>
    </location>
</feature>
<feature type="compositionally biased region" description="Polar residues" evidence="2">
    <location>
        <begin position="232"/>
        <end position="246"/>
    </location>
</feature>
<dbReference type="GO" id="GO:0030968">
    <property type="term" value="P:endoplasmic reticulum unfolded protein response"/>
    <property type="evidence" value="ECO:0007669"/>
    <property type="project" value="TreeGrafter"/>
</dbReference>
<dbReference type="SMART" id="SM00320">
    <property type="entry name" value="WD40"/>
    <property type="match status" value="3"/>
</dbReference>
<evidence type="ECO:0008006" key="5">
    <source>
        <dbReference type="Google" id="ProtNLM"/>
    </source>
</evidence>
<keyword evidence="3" id="KW-1133">Transmembrane helix</keyword>
<keyword evidence="1" id="KW-0853">WD repeat</keyword>
<dbReference type="PANTHER" id="PTHR44321:SF1">
    <property type="entry name" value="TRANSDUCIN BETA-LIKE PROTEIN 2"/>
    <property type="match status" value="1"/>
</dbReference>
<dbReference type="InterPro" id="IPR042410">
    <property type="entry name" value="WBSCR13"/>
</dbReference>
<dbReference type="GO" id="GO:0005783">
    <property type="term" value="C:endoplasmic reticulum"/>
    <property type="evidence" value="ECO:0007669"/>
    <property type="project" value="TreeGrafter"/>
</dbReference>
<sequence>MSLAPSFLTSLTQSHPIILTILLFSLLFIIILRLGNWKILRSWNGDSSSFVSGLTTGDLKDDDEEDLLDSDPTTMEDTPPTITIRNKNAASSSHQLAPDAIFSMQSEGHLAHVDNTRPETPPLHPFSTPHVNIKCHNSPLLSFCITPYYIVFVYDECNEIYLWEVGKKGAKKGKKSGGQKIGGGQKISIALERGGFASCATTVTLREDGEEGKGLPDNNEYVPHPKHHKSSSTEPKSTAHSSRDPTTSTPITFLFLCTDSIAEGYCVHKYQLLTQEERKRRKQQKSNSNVQFDSMNFHVDPNRELLHETREFSSWRHPALICQIECVRNKYLITRCEDHDTCFIMDAQSGDLLMKLCTGQLKTAMFACSSKYLVNASFMTLIKIYAFSDVVSQKKKHTSTKGGDLGLVHKFMDLSGHKSSVQYVCFSPDSTQLVSVSNDGTMRLWSLLPAAKDSHCLNQCELMQHMEGILPTKCSMLLAWSPHGKYIAFAFENQVVLIDAHSLEEKSRIVAHTHITILRWSENSKFIISGHLNGETNFWKNGLDESRKE</sequence>
<feature type="region of interest" description="Disordered" evidence="2">
    <location>
        <begin position="61"/>
        <end position="91"/>
    </location>
</feature>
<organism evidence="4">
    <name type="scientific">Percolomonas cosmopolitus</name>
    <dbReference type="NCBI Taxonomy" id="63605"/>
    <lineage>
        <taxon>Eukaryota</taxon>
        <taxon>Discoba</taxon>
        <taxon>Heterolobosea</taxon>
        <taxon>Tetramitia</taxon>
        <taxon>Eutetramitia</taxon>
        <taxon>Percolomonadidae</taxon>
        <taxon>Percolomonas</taxon>
    </lineage>
</organism>
<gene>
    <name evidence="4" type="ORF">PCOS0759_LOCUS5699</name>
</gene>
<evidence type="ECO:0000256" key="1">
    <source>
        <dbReference type="PROSITE-ProRule" id="PRU00221"/>
    </source>
</evidence>